<dbReference type="Gene3D" id="1.20.1250.20">
    <property type="entry name" value="MFS general substrate transporter like domains"/>
    <property type="match status" value="1"/>
</dbReference>
<keyword evidence="4 7" id="KW-0812">Transmembrane</keyword>
<feature type="transmembrane region" description="Helical" evidence="7">
    <location>
        <begin position="35"/>
        <end position="58"/>
    </location>
</feature>
<dbReference type="EMBL" id="JAAIII010000001">
    <property type="protein sequence ID" value="NMM93176.1"/>
    <property type="molecule type" value="Genomic_DNA"/>
</dbReference>
<feature type="transmembrane region" description="Helical" evidence="7">
    <location>
        <begin position="158"/>
        <end position="178"/>
    </location>
</feature>
<reference evidence="9 10" key="1">
    <citation type="submission" date="2020-02" db="EMBL/GenBank/DDBJ databases">
        <title>Characterization of phylogenetic diversity of novel bifidobacterial species isolated in Czech ZOOs.</title>
        <authorList>
            <person name="Lugli G.A."/>
            <person name="Vera N.B."/>
            <person name="Ventura M."/>
        </authorList>
    </citation>
    <scope>NUCLEOTIDE SEQUENCE [LARGE SCALE GENOMIC DNA]</scope>
    <source>
        <strain evidence="9 10">DSM 109957</strain>
    </source>
</reference>
<dbReference type="CDD" id="cd06173">
    <property type="entry name" value="MFS_MefA_like"/>
    <property type="match status" value="1"/>
</dbReference>
<evidence type="ECO:0000313" key="9">
    <source>
        <dbReference type="EMBL" id="NMM93176.1"/>
    </source>
</evidence>
<feature type="domain" description="Major facilitator superfamily (MFS) profile" evidence="8">
    <location>
        <begin position="1"/>
        <end position="418"/>
    </location>
</feature>
<evidence type="ECO:0000256" key="6">
    <source>
        <dbReference type="ARBA" id="ARBA00023136"/>
    </source>
</evidence>
<dbReference type="PANTHER" id="PTHR43266">
    <property type="entry name" value="MACROLIDE-EFFLUX PROTEIN"/>
    <property type="match status" value="1"/>
</dbReference>
<feature type="transmembrane region" description="Helical" evidence="7">
    <location>
        <begin position="332"/>
        <end position="354"/>
    </location>
</feature>
<feature type="transmembrane region" description="Helical" evidence="7">
    <location>
        <begin position="65"/>
        <end position="87"/>
    </location>
</feature>
<dbReference type="GO" id="GO:0005886">
    <property type="term" value="C:plasma membrane"/>
    <property type="evidence" value="ECO:0007669"/>
    <property type="project" value="UniProtKB-SubCell"/>
</dbReference>
<keyword evidence="5 7" id="KW-1133">Transmembrane helix</keyword>
<evidence type="ECO:0000313" key="10">
    <source>
        <dbReference type="Proteomes" id="UP000532194"/>
    </source>
</evidence>
<evidence type="ECO:0000256" key="3">
    <source>
        <dbReference type="ARBA" id="ARBA00022475"/>
    </source>
</evidence>
<feature type="transmembrane region" description="Helical" evidence="7">
    <location>
        <begin position="366"/>
        <end position="388"/>
    </location>
</feature>
<organism evidence="9 10">
    <name type="scientific">Bifidobacterium oedipodis</name>
    <dbReference type="NCBI Taxonomy" id="2675322"/>
    <lineage>
        <taxon>Bacteria</taxon>
        <taxon>Bacillati</taxon>
        <taxon>Actinomycetota</taxon>
        <taxon>Actinomycetes</taxon>
        <taxon>Bifidobacteriales</taxon>
        <taxon>Bifidobacteriaceae</taxon>
        <taxon>Bifidobacterium</taxon>
    </lineage>
</organism>
<evidence type="ECO:0000256" key="1">
    <source>
        <dbReference type="ARBA" id="ARBA00004651"/>
    </source>
</evidence>
<proteinExistence type="predicted"/>
<accession>A0A7Y0EQ02</accession>
<dbReference type="AlphaFoldDB" id="A0A7Y0EQ02"/>
<dbReference type="Pfam" id="PF07690">
    <property type="entry name" value="MFS_1"/>
    <property type="match status" value="1"/>
</dbReference>
<feature type="transmembrane region" description="Helical" evidence="7">
    <location>
        <begin position="394"/>
        <end position="413"/>
    </location>
</feature>
<comment type="subcellular location">
    <subcellularLocation>
        <location evidence="1">Cell membrane</location>
        <topology evidence="1">Multi-pass membrane protein</topology>
    </subcellularLocation>
</comment>
<keyword evidence="2" id="KW-0813">Transport</keyword>
<evidence type="ECO:0000256" key="4">
    <source>
        <dbReference type="ARBA" id="ARBA00022692"/>
    </source>
</evidence>
<evidence type="ECO:0000256" key="7">
    <source>
        <dbReference type="SAM" id="Phobius"/>
    </source>
</evidence>
<sequence length="418" mass="44182">MGLLLAGQAASLLGSSIVQYAIFWWLVMQSDSGAVMGFAMVFLAVPQAVVSLFGGAWADRWNRKLLIMLPDALIALVTIGLASAFAFGRADLSLIFLALALRSAGAGVQTPAVQSFIPQITPEAHLLRVNSINSVLQSANMIAAPAIAAVLINLIPLWAILYVDVATAIIGVCFVAMIRVPRQSSAKIGSAAEHSQVQDEAANHGKRENGVIEDFRIGFGYAMRMPHIRALLFSYATVSFINVAPMNLTLLLMNRGFQGQSLDLGFVVLDTAADKLAANELAWSLGMVMCGAVLSALGGKRIRNTLLAAATGMTLMGAFTAMLGVMPTLLAYLMADFAVGVATSLCASPTFTTLQTEVDGDMQGRVFGLLNAFSAFGTPLGMLVFGPLADHVPVQSLFIVGGLLTLPIGLHLMRLARR</sequence>
<dbReference type="PANTHER" id="PTHR43266:SF10">
    <property type="entry name" value="BACILYSIN EXPORTER BACE-RELATED"/>
    <property type="match status" value="1"/>
</dbReference>
<gene>
    <name evidence="9" type="ORF">G1C95_0361</name>
</gene>
<evidence type="ECO:0000259" key="8">
    <source>
        <dbReference type="PROSITE" id="PS50850"/>
    </source>
</evidence>
<name>A0A7Y0EQ02_9BIFI</name>
<evidence type="ECO:0000256" key="5">
    <source>
        <dbReference type="ARBA" id="ARBA00022989"/>
    </source>
</evidence>
<feature type="transmembrane region" description="Helical" evidence="7">
    <location>
        <begin position="232"/>
        <end position="253"/>
    </location>
</feature>
<comment type="caution">
    <text evidence="9">The sequence shown here is derived from an EMBL/GenBank/DDBJ whole genome shotgun (WGS) entry which is preliminary data.</text>
</comment>
<dbReference type="PROSITE" id="PS50850">
    <property type="entry name" value="MFS"/>
    <property type="match status" value="1"/>
</dbReference>
<dbReference type="InterPro" id="IPR011701">
    <property type="entry name" value="MFS"/>
</dbReference>
<evidence type="ECO:0000256" key="2">
    <source>
        <dbReference type="ARBA" id="ARBA00022448"/>
    </source>
</evidence>
<dbReference type="GO" id="GO:0022857">
    <property type="term" value="F:transmembrane transporter activity"/>
    <property type="evidence" value="ECO:0007669"/>
    <property type="project" value="InterPro"/>
</dbReference>
<keyword evidence="10" id="KW-1185">Reference proteome</keyword>
<dbReference type="SUPFAM" id="SSF103473">
    <property type="entry name" value="MFS general substrate transporter"/>
    <property type="match status" value="1"/>
</dbReference>
<feature type="transmembrane region" description="Helical" evidence="7">
    <location>
        <begin position="281"/>
        <end position="299"/>
    </location>
</feature>
<dbReference type="InterPro" id="IPR020846">
    <property type="entry name" value="MFS_dom"/>
</dbReference>
<feature type="transmembrane region" description="Helical" evidence="7">
    <location>
        <begin position="306"/>
        <end position="326"/>
    </location>
</feature>
<keyword evidence="3" id="KW-1003">Cell membrane</keyword>
<keyword evidence="6 7" id="KW-0472">Membrane</keyword>
<protein>
    <submittedName>
        <fullName evidence="9">MFS transporter</fullName>
    </submittedName>
</protein>
<dbReference type="Proteomes" id="UP000532194">
    <property type="component" value="Unassembled WGS sequence"/>
</dbReference>
<dbReference type="InterPro" id="IPR036259">
    <property type="entry name" value="MFS_trans_sf"/>
</dbReference>